<evidence type="ECO:0000313" key="1">
    <source>
        <dbReference type="EMBL" id="MDL2409973.1"/>
    </source>
</evidence>
<sequence length="277" mass="30738">MKEIRNGKWFGICKLCGEEKPLCNAHLLPDSMKRLIVDFKSPGATVQTVHMESPTSYSSQTLSSDKKILCASCDAYLGKFDKKFVELLARWADLPARSHQFWRREDVVFYRVQGSIPDLFLGLLASLLRFSFSDRHPGIQLGPDMEKLIADSLLAGRISDELSALVDLKVLGSHHALVAEGTDLSRVIAQSPFYGEVDGANLFVFETLGLTSIIKIGPSGWGKLFANVISPVQEWDQIRIIGIHFSGTNITRALDAAIEVRRAAFQLMDRNSSSPEK</sequence>
<accession>A0ABT7KRK1</accession>
<evidence type="ECO:0000313" key="2">
    <source>
        <dbReference type="Proteomes" id="UP001172630"/>
    </source>
</evidence>
<organism evidence="1 2">
    <name type="scientific">Rhizobium calliandrae</name>
    <dbReference type="NCBI Taxonomy" id="1312182"/>
    <lineage>
        <taxon>Bacteria</taxon>
        <taxon>Pseudomonadati</taxon>
        <taxon>Pseudomonadota</taxon>
        <taxon>Alphaproteobacteria</taxon>
        <taxon>Hyphomicrobiales</taxon>
        <taxon>Rhizobiaceae</taxon>
        <taxon>Rhizobium/Agrobacterium group</taxon>
        <taxon>Rhizobium</taxon>
    </lineage>
</organism>
<gene>
    <name evidence="1" type="ORF">PY650_31025</name>
</gene>
<dbReference type="Proteomes" id="UP001172630">
    <property type="component" value="Unassembled WGS sequence"/>
</dbReference>
<dbReference type="RefSeq" id="WP_285883696.1">
    <property type="nucleotide sequence ID" value="NZ_JARFYN010000064.1"/>
</dbReference>
<name>A0ABT7KRK1_9HYPH</name>
<comment type="caution">
    <text evidence="1">The sequence shown here is derived from an EMBL/GenBank/DDBJ whole genome shotgun (WGS) entry which is preliminary data.</text>
</comment>
<keyword evidence="2" id="KW-1185">Reference proteome</keyword>
<dbReference type="EMBL" id="JARFYN010000064">
    <property type="protein sequence ID" value="MDL2409973.1"/>
    <property type="molecule type" value="Genomic_DNA"/>
</dbReference>
<reference evidence="1" key="1">
    <citation type="submission" date="2023-06" db="EMBL/GenBank/DDBJ databases">
        <title>Phylogenetic Diversity of Rhizobium strains.</title>
        <authorList>
            <person name="Moura F.T."/>
            <person name="Helene L.C.F."/>
            <person name="Hungria M."/>
        </authorList>
    </citation>
    <scope>NUCLEOTIDE SEQUENCE</scope>
    <source>
        <strain evidence="1">CCGE524</strain>
    </source>
</reference>
<proteinExistence type="predicted"/>
<protein>
    <recommendedName>
        <fullName evidence="3">Metal-binding protein</fullName>
    </recommendedName>
</protein>
<evidence type="ECO:0008006" key="3">
    <source>
        <dbReference type="Google" id="ProtNLM"/>
    </source>
</evidence>